<dbReference type="Proteomes" id="UP000189796">
    <property type="component" value="Chromosome I"/>
</dbReference>
<proteinExistence type="predicted"/>
<evidence type="ECO:0000313" key="1">
    <source>
        <dbReference type="EMBL" id="SHG70812.1"/>
    </source>
</evidence>
<protein>
    <submittedName>
        <fullName evidence="1">Uncharacterized protein</fullName>
    </submittedName>
</protein>
<dbReference type="OrthoDB" id="8244141at2"/>
<dbReference type="RefSeq" id="WP_079601420.1">
    <property type="nucleotide sequence ID" value="NZ_LT670817.1"/>
</dbReference>
<reference evidence="1 2" key="1">
    <citation type="submission" date="2016-11" db="EMBL/GenBank/DDBJ databases">
        <authorList>
            <person name="Jaros S."/>
            <person name="Januszkiewicz K."/>
            <person name="Wedrychowicz H."/>
        </authorList>
    </citation>
    <scope>NUCLEOTIDE SEQUENCE [LARGE SCALE GENOMIC DNA]</scope>
    <source>
        <strain evidence="1 2">GAS138</strain>
    </source>
</reference>
<dbReference type="EMBL" id="LT670817">
    <property type="protein sequence ID" value="SHG70812.1"/>
    <property type="molecule type" value="Genomic_DNA"/>
</dbReference>
<evidence type="ECO:0000313" key="2">
    <source>
        <dbReference type="Proteomes" id="UP000189796"/>
    </source>
</evidence>
<organism evidence="1 2">
    <name type="scientific">Bradyrhizobium erythrophlei</name>
    <dbReference type="NCBI Taxonomy" id="1437360"/>
    <lineage>
        <taxon>Bacteria</taxon>
        <taxon>Pseudomonadati</taxon>
        <taxon>Pseudomonadota</taxon>
        <taxon>Alphaproteobacteria</taxon>
        <taxon>Hyphomicrobiales</taxon>
        <taxon>Nitrobacteraceae</taxon>
        <taxon>Bradyrhizobium</taxon>
    </lineage>
</organism>
<dbReference type="AlphaFoldDB" id="A0A1M5M0E9"/>
<name>A0A1M5M0E9_9BRAD</name>
<sequence length="78" mass="8857">MRRESRPTNEDAETTAYTFHFQLANKGGRQACSVKVQAPNRHDATKFFWQNWPMIESMARDDLVSRSGDDGTIKLAAP</sequence>
<gene>
    <name evidence="1" type="ORF">SAMN05443248_2429</name>
</gene>
<accession>A0A1M5M0E9</accession>